<evidence type="ECO:0000313" key="1">
    <source>
        <dbReference type="EMBL" id="KAH7842863.1"/>
    </source>
</evidence>
<protein>
    <submittedName>
        <fullName evidence="1">Uncharacterized protein</fullName>
    </submittedName>
</protein>
<keyword evidence="2" id="KW-1185">Reference proteome</keyword>
<accession>A0ACB7XPP3</accession>
<comment type="caution">
    <text evidence="1">The sequence shown here is derived from an EMBL/GenBank/DDBJ whole genome shotgun (WGS) entry which is preliminary data.</text>
</comment>
<name>A0ACB7XPP3_9ERIC</name>
<dbReference type="Proteomes" id="UP000828048">
    <property type="component" value="Chromosome 1"/>
</dbReference>
<organism evidence="1 2">
    <name type="scientific">Vaccinium darrowii</name>
    <dbReference type="NCBI Taxonomy" id="229202"/>
    <lineage>
        <taxon>Eukaryota</taxon>
        <taxon>Viridiplantae</taxon>
        <taxon>Streptophyta</taxon>
        <taxon>Embryophyta</taxon>
        <taxon>Tracheophyta</taxon>
        <taxon>Spermatophyta</taxon>
        <taxon>Magnoliopsida</taxon>
        <taxon>eudicotyledons</taxon>
        <taxon>Gunneridae</taxon>
        <taxon>Pentapetalae</taxon>
        <taxon>asterids</taxon>
        <taxon>Ericales</taxon>
        <taxon>Ericaceae</taxon>
        <taxon>Vaccinioideae</taxon>
        <taxon>Vaccinieae</taxon>
        <taxon>Vaccinium</taxon>
    </lineage>
</organism>
<sequence length="206" mass="23178">MYMAQPSYAPLANYPIPIVGPQFCAPYPVDLSIMRRVWTLSIGNFVVSDVNGNLVFKVKGSLVSLHDHRVLLDSFGNPLVTLRRQILSAHNRWQVFRGESSDLKDLLFTAKTSSVIQLKTTLNVFLAHNTREEVCDFKVKGSWTDRSCVIYAGESSNVVAQMHMNDLTFKSVFTGKDKFTVTVYPHVDHAFIVALIVILDEIAEEK</sequence>
<proteinExistence type="predicted"/>
<reference evidence="1 2" key="1">
    <citation type="journal article" date="2021" name="Hortic Res">
        <title>High-quality reference genome and annotation aids understanding of berry development for evergreen blueberry (Vaccinium darrowii).</title>
        <authorList>
            <person name="Yu J."/>
            <person name="Hulse-Kemp A.M."/>
            <person name="Babiker E."/>
            <person name="Staton M."/>
        </authorList>
    </citation>
    <scope>NUCLEOTIDE SEQUENCE [LARGE SCALE GENOMIC DNA]</scope>
    <source>
        <strain evidence="2">cv. NJ 8807/NJ 8810</strain>
        <tissue evidence="1">Young leaf</tissue>
    </source>
</reference>
<gene>
    <name evidence="1" type="ORF">Vadar_009906</name>
</gene>
<dbReference type="EMBL" id="CM037151">
    <property type="protein sequence ID" value="KAH7842863.1"/>
    <property type="molecule type" value="Genomic_DNA"/>
</dbReference>
<evidence type="ECO:0000313" key="2">
    <source>
        <dbReference type="Proteomes" id="UP000828048"/>
    </source>
</evidence>